<dbReference type="Proteomes" id="UP000030693">
    <property type="component" value="Unassembled WGS sequence"/>
</dbReference>
<organism evidence="2">
    <name type="scientific">Fonticula alba</name>
    <name type="common">Slime mold</name>
    <dbReference type="NCBI Taxonomy" id="691883"/>
    <lineage>
        <taxon>Eukaryota</taxon>
        <taxon>Rotosphaerida</taxon>
        <taxon>Fonticulaceae</taxon>
        <taxon>Fonticula</taxon>
    </lineage>
</organism>
<dbReference type="RefSeq" id="XP_009495284.1">
    <property type="nucleotide sequence ID" value="XM_009497009.1"/>
</dbReference>
<dbReference type="GeneID" id="20527843"/>
<dbReference type="AlphaFoldDB" id="A0A058ZA09"/>
<feature type="region of interest" description="Disordered" evidence="1">
    <location>
        <begin position="1"/>
        <end position="20"/>
    </location>
</feature>
<name>A0A058ZA09_FONAL</name>
<protein>
    <submittedName>
        <fullName evidence="2">Uncharacterized protein</fullName>
    </submittedName>
</protein>
<keyword evidence="3" id="KW-1185">Reference proteome</keyword>
<reference evidence="2" key="1">
    <citation type="submission" date="2013-04" db="EMBL/GenBank/DDBJ databases">
        <title>The Genome Sequence of Fonticula alba ATCC 38817.</title>
        <authorList>
            <consortium name="The Broad Institute Genomics Platform"/>
            <person name="Russ C."/>
            <person name="Cuomo C."/>
            <person name="Burger G."/>
            <person name="Gray M.W."/>
            <person name="Holland P.W.H."/>
            <person name="King N."/>
            <person name="Lang F.B.F."/>
            <person name="Roger A.J."/>
            <person name="Ruiz-Trillo I."/>
            <person name="Brown M."/>
            <person name="Walker B."/>
            <person name="Young S."/>
            <person name="Zeng Q."/>
            <person name="Gargeya S."/>
            <person name="Fitzgerald M."/>
            <person name="Haas B."/>
            <person name="Abouelleil A."/>
            <person name="Allen A.W."/>
            <person name="Alvarado L."/>
            <person name="Arachchi H.M."/>
            <person name="Berlin A.M."/>
            <person name="Chapman S.B."/>
            <person name="Gainer-Dewar J."/>
            <person name="Goldberg J."/>
            <person name="Griggs A."/>
            <person name="Gujja S."/>
            <person name="Hansen M."/>
            <person name="Howarth C."/>
            <person name="Imamovic A."/>
            <person name="Ireland A."/>
            <person name="Larimer J."/>
            <person name="McCowan C."/>
            <person name="Murphy C."/>
            <person name="Pearson M."/>
            <person name="Poon T.W."/>
            <person name="Priest M."/>
            <person name="Roberts A."/>
            <person name="Saif S."/>
            <person name="Shea T."/>
            <person name="Sisk P."/>
            <person name="Sykes S."/>
            <person name="Wortman J."/>
            <person name="Nusbaum C."/>
            <person name="Birren B."/>
        </authorList>
    </citation>
    <scope>NUCLEOTIDE SEQUENCE [LARGE SCALE GENOMIC DNA]</scope>
    <source>
        <strain evidence="2">ATCC 38817</strain>
    </source>
</reference>
<dbReference type="EMBL" id="KB932204">
    <property type="protein sequence ID" value="KCV70768.1"/>
    <property type="molecule type" value="Genomic_DNA"/>
</dbReference>
<proteinExistence type="predicted"/>
<gene>
    <name evidence="2" type="ORF">H696_03118</name>
</gene>
<evidence type="ECO:0000313" key="3">
    <source>
        <dbReference type="Proteomes" id="UP000030693"/>
    </source>
</evidence>
<evidence type="ECO:0000256" key="1">
    <source>
        <dbReference type="SAM" id="MobiDB-lite"/>
    </source>
</evidence>
<evidence type="ECO:0000313" key="2">
    <source>
        <dbReference type="EMBL" id="KCV70768.1"/>
    </source>
</evidence>
<accession>A0A058ZA09</accession>
<sequence>MRPSMPPSPSPPNAQPSPLPPSRTLSLSCCSLSVTESMLFSRHGFRCWLGASSALSAKPRALRPISSLTRPCPLTSTGLPASLRSQTHLPGVQLCLAVEQGKSKLPEGINRPASLGLLLRILGLKNQGLPSEQAVGRLIGRDKQTASRLMVQYLERHSISPPSKFRPVEELEEDIVWLAGLDPPPSKAMLSKLVNVTPSVMMTLLDKKMPNADLSFRPCLWRLDELCTGLVRPSNTDMARELSVSANSISLAMSKYGSGMKAPSARVSEHQIEQIKAAFSSEEPPSVRDLAMSLGLSKMTLYRECKKLNLPTRGRLPPRSLLETLGRLHFEQGISKKDVALQMELPQSTVNRYFRLYFTPDGQIIESVAEPPPTGKAQQ</sequence>